<dbReference type="InterPro" id="IPR050327">
    <property type="entry name" value="Proton-linked_MCT"/>
</dbReference>
<dbReference type="Proteomes" id="UP000827549">
    <property type="component" value="Chromosome 2"/>
</dbReference>
<feature type="transmembrane region" description="Helical" evidence="4">
    <location>
        <begin position="160"/>
        <end position="178"/>
    </location>
</feature>
<dbReference type="Pfam" id="PF07690">
    <property type="entry name" value="MFS_1"/>
    <property type="match status" value="1"/>
</dbReference>
<dbReference type="PROSITE" id="PS50850">
    <property type="entry name" value="MFS"/>
    <property type="match status" value="1"/>
</dbReference>
<organism evidence="6 7">
    <name type="scientific">Vanrija pseudolonga</name>
    <dbReference type="NCBI Taxonomy" id="143232"/>
    <lineage>
        <taxon>Eukaryota</taxon>
        <taxon>Fungi</taxon>
        <taxon>Dikarya</taxon>
        <taxon>Basidiomycota</taxon>
        <taxon>Agaricomycotina</taxon>
        <taxon>Tremellomycetes</taxon>
        <taxon>Trichosporonales</taxon>
        <taxon>Trichosporonaceae</taxon>
        <taxon>Vanrija</taxon>
    </lineage>
</organism>
<dbReference type="GO" id="GO:0016020">
    <property type="term" value="C:membrane"/>
    <property type="evidence" value="ECO:0007669"/>
    <property type="project" value="UniProtKB-SubCell"/>
</dbReference>
<feature type="region of interest" description="Disordered" evidence="3">
    <location>
        <begin position="511"/>
        <end position="538"/>
    </location>
</feature>
<dbReference type="PANTHER" id="PTHR11360:SF177">
    <property type="entry name" value="RIBOFLAVIN TRANSPORTER MCH5"/>
    <property type="match status" value="1"/>
</dbReference>
<comment type="similarity">
    <text evidence="2">Belongs to the major facilitator superfamily. Monocarboxylate porter (TC 2.A.1.13) family.</text>
</comment>
<feature type="transmembrane region" description="Helical" evidence="4">
    <location>
        <begin position="447"/>
        <end position="468"/>
    </location>
</feature>
<feature type="transmembrane region" description="Helical" evidence="4">
    <location>
        <begin position="320"/>
        <end position="342"/>
    </location>
</feature>
<dbReference type="SUPFAM" id="SSF103473">
    <property type="entry name" value="MFS general substrate transporter"/>
    <property type="match status" value="1"/>
</dbReference>
<keyword evidence="7" id="KW-1185">Reference proteome</keyword>
<dbReference type="InterPro" id="IPR020846">
    <property type="entry name" value="MFS_dom"/>
</dbReference>
<evidence type="ECO:0000256" key="3">
    <source>
        <dbReference type="SAM" id="MobiDB-lite"/>
    </source>
</evidence>
<feature type="transmembrane region" description="Helical" evidence="4">
    <location>
        <begin position="215"/>
        <end position="235"/>
    </location>
</feature>
<evidence type="ECO:0000313" key="6">
    <source>
        <dbReference type="EMBL" id="WOO78280.1"/>
    </source>
</evidence>
<feature type="transmembrane region" description="Helical" evidence="4">
    <location>
        <begin position="247"/>
        <end position="266"/>
    </location>
</feature>
<comment type="subcellular location">
    <subcellularLocation>
        <location evidence="1">Membrane</location>
        <topology evidence="1">Multi-pass membrane protein</topology>
    </subcellularLocation>
</comment>
<evidence type="ECO:0000256" key="4">
    <source>
        <dbReference type="SAM" id="Phobius"/>
    </source>
</evidence>
<feature type="transmembrane region" description="Helical" evidence="4">
    <location>
        <begin position="354"/>
        <end position="373"/>
    </location>
</feature>
<evidence type="ECO:0000259" key="5">
    <source>
        <dbReference type="PROSITE" id="PS50850"/>
    </source>
</evidence>
<feature type="transmembrane region" description="Helical" evidence="4">
    <location>
        <begin position="278"/>
        <end position="299"/>
    </location>
</feature>
<feature type="region of interest" description="Disordered" evidence="3">
    <location>
        <begin position="1"/>
        <end position="37"/>
    </location>
</feature>
<keyword evidence="4" id="KW-0812">Transmembrane</keyword>
<feature type="transmembrane region" description="Helical" evidence="4">
    <location>
        <begin position="474"/>
        <end position="497"/>
    </location>
</feature>
<protein>
    <submittedName>
        <fullName evidence="6">MFS transporter asaE</fullName>
    </submittedName>
</protein>
<dbReference type="GO" id="GO:0022857">
    <property type="term" value="F:transmembrane transporter activity"/>
    <property type="evidence" value="ECO:0007669"/>
    <property type="project" value="InterPro"/>
</dbReference>
<feature type="transmembrane region" description="Helical" evidence="4">
    <location>
        <begin position="119"/>
        <end position="140"/>
    </location>
</feature>
<feature type="compositionally biased region" description="Basic residues" evidence="3">
    <location>
        <begin position="25"/>
        <end position="37"/>
    </location>
</feature>
<dbReference type="Gene3D" id="1.20.1250.20">
    <property type="entry name" value="MFS general substrate transporter like domains"/>
    <property type="match status" value="1"/>
</dbReference>
<dbReference type="EMBL" id="CP086715">
    <property type="protein sequence ID" value="WOO78280.1"/>
    <property type="molecule type" value="Genomic_DNA"/>
</dbReference>
<keyword evidence="4" id="KW-1133">Transmembrane helix</keyword>
<feature type="transmembrane region" description="Helical" evidence="4">
    <location>
        <begin position="380"/>
        <end position="402"/>
    </location>
</feature>
<feature type="transmembrane region" description="Helical" evidence="4">
    <location>
        <begin position="408"/>
        <end position="435"/>
    </location>
</feature>
<proteinExistence type="inferred from homology"/>
<gene>
    <name evidence="6" type="primary">asaE_21</name>
    <name evidence="6" type="ORF">LOC62_02G001830</name>
</gene>
<feature type="transmembrane region" description="Helical" evidence="4">
    <location>
        <begin position="190"/>
        <end position="209"/>
    </location>
</feature>
<dbReference type="RefSeq" id="XP_062624312.1">
    <property type="nucleotide sequence ID" value="XM_062768328.1"/>
</dbReference>
<dbReference type="GeneID" id="87805083"/>
<sequence length="574" mass="61202">MGDAGVEAKTGDGAASLTAPLARAPSRRKTSQQQQKHKHLFSVPLPHLWTHGHELEQELESLLHTITTLPPHLRHHRDEELYTLVNDSLATLRTGAPLERTTTITTLGLGPPPDGGREAWLCIISAFLILASVFGFVTSMGQLNAYYLSHQLSGYSKSKVAWIASCQSTLNFVPSVLWGRVFDAHGARGLVISGTVVCFLALVAVAFSHEFYQFLLAHMLFGIGASLTYSPATSVAPHWFLRHRSTAVGIIVCGAGLGGVVYPIMIKQLTDLLVFRDAILIIAGVTAALMLPACVWLKTRLPPHRPPAWRDLSKPWREKEYAFLVLGAAVFTLNFFTPYFDAPVLAANNLAPNVASYAVALLQTGSFVGRVLAGVLADKVGVWNLFGSVGFATPIWVLATWIPHVGSAGGIVALLGYGVLSGAWITLVSASAAAISPTREIGLRLGMLWSATGPPILIGPSVSGQLIAATGGKFTYAGVFCGVTLFAGAVLIVVPHVGNWLRRRKRRVAEDETPAGFESVAPRSSSTSSPSLQLRDLGEVHDGAEAKDDDAEATFGPETSASTTLVDIASLNKP</sequence>
<name>A0AAF0Y1I4_9TREE</name>
<evidence type="ECO:0000313" key="7">
    <source>
        <dbReference type="Proteomes" id="UP000827549"/>
    </source>
</evidence>
<evidence type="ECO:0000256" key="2">
    <source>
        <dbReference type="ARBA" id="ARBA00006727"/>
    </source>
</evidence>
<dbReference type="InterPro" id="IPR036259">
    <property type="entry name" value="MFS_trans_sf"/>
</dbReference>
<dbReference type="InterPro" id="IPR011701">
    <property type="entry name" value="MFS"/>
</dbReference>
<dbReference type="AlphaFoldDB" id="A0AAF0Y1I4"/>
<reference evidence="6" key="1">
    <citation type="submission" date="2023-10" db="EMBL/GenBank/DDBJ databases">
        <authorList>
            <person name="Noh H."/>
        </authorList>
    </citation>
    <scope>NUCLEOTIDE SEQUENCE</scope>
    <source>
        <strain evidence="6">DUCC4014</strain>
    </source>
</reference>
<accession>A0AAF0Y1I4</accession>
<evidence type="ECO:0000256" key="1">
    <source>
        <dbReference type="ARBA" id="ARBA00004141"/>
    </source>
</evidence>
<feature type="domain" description="Major facilitator superfamily (MFS) profile" evidence="5">
    <location>
        <begin position="123"/>
        <end position="507"/>
    </location>
</feature>
<keyword evidence="4" id="KW-0472">Membrane</keyword>
<dbReference type="PANTHER" id="PTHR11360">
    <property type="entry name" value="MONOCARBOXYLATE TRANSPORTER"/>
    <property type="match status" value="1"/>
</dbReference>